<dbReference type="OrthoDB" id="6436222at2759"/>
<dbReference type="GO" id="GO:0003676">
    <property type="term" value="F:nucleic acid binding"/>
    <property type="evidence" value="ECO:0007669"/>
    <property type="project" value="InterPro"/>
</dbReference>
<dbReference type="SUPFAM" id="SSF53098">
    <property type="entry name" value="Ribonuclease H-like"/>
    <property type="match status" value="1"/>
</dbReference>
<dbReference type="Pfam" id="PF05380">
    <property type="entry name" value="Peptidase_A17"/>
    <property type="match status" value="2"/>
</dbReference>
<dbReference type="InterPro" id="IPR001584">
    <property type="entry name" value="Integrase_cat-core"/>
</dbReference>
<dbReference type="GO" id="GO:0015074">
    <property type="term" value="P:DNA integration"/>
    <property type="evidence" value="ECO:0007669"/>
    <property type="project" value="InterPro"/>
</dbReference>
<sequence>MSLTTNELPNWDKFIEFLRKRSQVLENINGTRQQTRVKITSYGKNKNFMLKSTSKNICMLCKGGHAIYNCSAFLEMTPLQRFDISKKHKLCLNCLYNSHKLSDCKSKYSCPFCQGKHNRLLCRNQNIGSAPNADMTPTLQTGETPSPSHPVTPELSTPSVGGESTLHTLSSTNKIKNAALLSTAVVWVYSPIRSGYVQGRVLLDCGSQSHFLTSQFASELGLSKRKINVPISGLSGSTTNAKWIASTIICNKNSSFSSLIDLLIVPKITDFVPSKVLDIGQLNIPKRSELADPNFDQPGKIDMLIGAELFYKIIKDGKIHFSSKLSFQNSVFGYIASGTVASNHSKQLCCLISQGENIENTLQKFWEIEELSGERPLNKEAEICEIHFQKTHCRDKNGRYIVQMPLIEEDSTIKTLGMAWKSNEDQFIFKVSVKEQIVYTKRDVLSTIAKLFDPLELLGPVICKAKIFLQRLWLEKVNWDDPLPEQFASDWYRFVCNLKEIEKLKLTVVYLQCYAKDSTPLSKLLASKSRVAPLKTISVPHLELCACLLLAKLVEKVLLSLKMNIEEVILFSDSTIALAWINSPPHQLKTFVGNRVSKIQSLTEHHQWRHISSTENPADIISRGADPTDLKNLNLWWTGPTIFIEETNNDFSSSEIKMDSFEKELYSAEHKQLYTNNLVLSSDSDFITQILSLSNNFQKLIRIISFLFRFLYNCKTKETKSGSISVEEFQHAKKYLVKTIQVNVFSAEINALKKNESIKRTNVSNLNVFLDDDDLIRVGGRLTNSELSFDQKHPILLPRDHKLTDIIMEHFHIKNLHVGAQTLLHLARQEYWPLNGRNNARRIVHECLKCYKAKPKLEEQIMASLPRERVTVSSPFTNTGIDLCGPFYIKYKNQRKGIFNKVYVAIFICFSTRAVHLEILTDLTSDALIATLKGFLARRGICTTIFSDNATNFVGANSELRKFYQLFKKLPDNLASYLVSQSISWKFLPPRSPDFGGIWEAGVKSFKHHLKRNIGNLRLTIEEFLTAVNQIEGVLNSRPLIPLSSDPNDFSTLTPGHFLIGRPISSIPESQLVNVPNNRLSSWQKVQKLNQIIWQKWSRDYLNNLQQRGKWKFQKNNIEKGVLYF</sequence>
<evidence type="ECO:0000256" key="1">
    <source>
        <dbReference type="SAM" id="MobiDB-lite"/>
    </source>
</evidence>
<protein>
    <recommendedName>
        <fullName evidence="2">Integrase catalytic domain-containing protein</fullName>
    </recommendedName>
</protein>
<dbReference type="PANTHER" id="PTHR47331">
    <property type="entry name" value="PHD-TYPE DOMAIN-CONTAINING PROTEIN"/>
    <property type="match status" value="1"/>
</dbReference>
<dbReference type="InterPro" id="IPR008042">
    <property type="entry name" value="Retrotrans_Pao"/>
</dbReference>
<proteinExistence type="predicted"/>
<evidence type="ECO:0000259" key="2">
    <source>
        <dbReference type="PROSITE" id="PS50994"/>
    </source>
</evidence>
<accession>A0A4Y2FNE7</accession>
<organism evidence="3 4">
    <name type="scientific">Araneus ventricosus</name>
    <name type="common">Orbweaver spider</name>
    <name type="synonym">Epeira ventricosa</name>
    <dbReference type="NCBI Taxonomy" id="182803"/>
    <lineage>
        <taxon>Eukaryota</taxon>
        <taxon>Metazoa</taxon>
        <taxon>Ecdysozoa</taxon>
        <taxon>Arthropoda</taxon>
        <taxon>Chelicerata</taxon>
        <taxon>Arachnida</taxon>
        <taxon>Araneae</taxon>
        <taxon>Araneomorphae</taxon>
        <taxon>Entelegynae</taxon>
        <taxon>Araneoidea</taxon>
        <taxon>Araneidae</taxon>
        <taxon>Araneus</taxon>
    </lineage>
</organism>
<dbReference type="PROSITE" id="PS50994">
    <property type="entry name" value="INTEGRASE"/>
    <property type="match status" value="1"/>
</dbReference>
<feature type="compositionally biased region" description="Polar residues" evidence="1">
    <location>
        <begin position="132"/>
        <end position="146"/>
    </location>
</feature>
<dbReference type="Pfam" id="PF18701">
    <property type="entry name" value="DUF5641"/>
    <property type="match status" value="1"/>
</dbReference>
<keyword evidence="4" id="KW-1185">Reference proteome</keyword>
<feature type="region of interest" description="Disordered" evidence="1">
    <location>
        <begin position="132"/>
        <end position="165"/>
    </location>
</feature>
<dbReference type="InterPro" id="IPR040676">
    <property type="entry name" value="DUF5641"/>
</dbReference>
<dbReference type="Gene3D" id="3.30.420.10">
    <property type="entry name" value="Ribonuclease H-like superfamily/Ribonuclease H"/>
    <property type="match status" value="1"/>
</dbReference>
<dbReference type="EMBL" id="BGPR01001002">
    <property type="protein sequence ID" value="GBM42721.1"/>
    <property type="molecule type" value="Genomic_DNA"/>
</dbReference>
<dbReference type="Pfam" id="PF17921">
    <property type="entry name" value="Integrase_H2C2"/>
    <property type="match status" value="1"/>
</dbReference>
<dbReference type="InterPro" id="IPR041588">
    <property type="entry name" value="Integrase_H2C2"/>
</dbReference>
<dbReference type="InterPro" id="IPR036397">
    <property type="entry name" value="RNaseH_sf"/>
</dbReference>
<reference evidence="3 4" key="1">
    <citation type="journal article" date="2019" name="Sci. Rep.">
        <title>Orb-weaving spider Araneus ventricosus genome elucidates the spidroin gene catalogue.</title>
        <authorList>
            <person name="Kono N."/>
            <person name="Nakamura H."/>
            <person name="Ohtoshi R."/>
            <person name="Moran D.A.P."/>
            <person name="Shinohara A."/>
            <person name="Yoshida Y."/>
            <person name="Fujiwara M."/>
            <person name="Mori M."/>
            <person name="Tomita M."/>
            <person name="Arakawa K."/>
        </authorList>
    </citation>
    <scope>NUCLEOTIDE SEQUENCE [LARGE SCALE GENOMIC DNA]</scope>
</reference>
<dbReference type="Proteomes" id="UP000499080">
    <property type="component" value="Unassembled WGS sequence"/>
</dbReference>
<dbReference type="AlphaFoldDB" id="A0A4Y2FNE7"/>
<dbReference type="InterPro" id="IPR012337">
    <property type="entry name" value="RNaseH-like_sf"/>
</dbReference>
<feature type="domain" description="Integrase catalytic" evidence="2">
    <location>
        <begin position="871"/>
        <end position="1063"/>
    </location>
</feature>
<comment type="caution">
    <text evidence="3">The sequence shown here is derived from an EMBL/GenBank/DDBJ whole genome shotgun (WGS) entry which is preliminary data.</text>
</comment>
<dbReference type="Gene3D" id="1.10.340.70">
    <property type="match status" value="1"/>
</dbReference>
<evidence type="ECO:0000313" key="3">
    <source>
        <dbReference type="EMBL" id="GBM42721.1"/>
    </source>
</evidence>
<evidence type="ECO:0000313" key="4">
    <source>
        <dbReference type="Proteomes" id="UP000499080"/>
    </source>
</evidence>
<name>A0A4Y2FNE7_ARAVE</name>
<gene>
    <name evidence="3" type="ORF">AVEN_219166_1</name>
</gene>
<dbReference type="PANTHER" id="PTHR47331:SF8">
    <property type="match status" value="1"/>
</dbReference>